<comment type="caution">
    <text evidence="1">The sequence shown here is derived from an EMBL/GenBank/DDBJ whole genome shotgun (WGS) entry which is preliminary data.</text>
</comment>
<dbReference type="Proteomes" id="UP000812277">
    <property type="component" value="Unassembled WGS sequence"/>
</dbReference>
<accession>A0ABS7DAV3</accession>
<dbReference type="RefSeq" id="WP_219873533.1">
    <property type="nucleotide sequence ID" value="NZ_JAHZIJ010000012.1"/>
</dbReference>
<protein>
    <submittedName>
        <fullName evidence="1">Uncharacterized protein</fullName>
    </submittedName>
</protein>
<reference evidence="1 2" key="1">
    <citation type="submission" date="2021-07" db="EMBL/GenBank/DDBJ databases">
        <title>Paenibacillus radiodurans sp. nov., isolated from the southeastern edge of Tengger Desert.</title>
        <authorList>
            <person name="Zhang G."/>
        </authorList>
    </citation>
    <scope>NUCLEOTIDE SEQUENCE [LARGE SCALE GENOMIC DNA]</scope>
    <source>
        <strain evidence="1 2">DT7-4</strain>
    </source>
</reference>
<name>A0ABS7DAV3_9BACL</name>
<gene>
    <name evidence="1" type="ORF">K0T92_16265</name>
</gene>
<evidence type="ECO:0000313" key="1">
    <source>
        <dbReference type="EMBL" id="MBW7476288.1"/>
    </source>
</evidence>
<sequence>MEQDQLLIHVLRSDQNDSLRAALSDFISLSGILAELASSDFWLDTDRVLETLRLLDIIMQATLYKSEWQLRDDDAVIHRYNRIYGQRIRLNVKQFLNVCRKYNWITTVRNPPVRFLPTGKRMIAHLFRIANDALAYHMQPQDQQALYLAIHDSKIGEAYEDEGIGAGDLLAGMISNLEDASEDLEMSMQRYVYEGRSIQKVEELGHLLDRVKVQIDERLERSVDLIPNNRLQLLHERAQRAFADTHSTAYPVLGHTASSSLNRQEKTITQIDVNLFLKFISEAAQQTYRPIEGQIGLMNILLPLENNASDYEELGIWWPQQLPMPLSEEMIRTGMKTIEKIIKMERPTEPQTIEDLIFEPPQTISQEELKKIQGNIAGLSNQDIVDTRVIQNYLKQKPKIDIQSMINDVAENWEDAANHLLSVSAVISQHLAYLEKELKAKNHPIGKLVISSPDDEGEYIWAVQASEKLLRKE</sequence>
<dbReference type="EMBL" id="JAHZIJ010000012">
    <property type="protein sequence ID" value="MBW7476288.1"/>
    <property type="molecule type" value="Genomic_DNA"/>
</dbReference>
<organism evidence="1 2">
    <name type="scientific">Paenibacillus oenotherae</name>
    <dbReference type="NCBI Taxonomy" id="1435645"/>
    <lineage>
        <taxon>Bacteria</taxon>
        <taxon>Bacillati</taxon>
        <taxon>Bacillota</taxon>
        <taxon>Bacilli</taxon>
        <taxon>Bacillales</taxon>
        <taxon>Paenibacillaceae</taxon>
        <taxon>Paenibacillus</taxon>
    </lineage>
</organism>
<evidence type="ECO:0000313" key="2">
    <source>
        <dbReference type="Proteomes" id="UP000812277"/>
    </source>
</evidence>
<keyword evidence="2" id="KW-1185">Reference proteome</keyword>
<proteinExistence type="predicted"/>